<dbReference type="RefSeq" id="WP_152124829.1">
    <property type="nucleotide sequence ID" value="NZ_WELI01000005.1"/>
</dbReference>
<organism evidence="1 2">
    <name type="scientific">Rudanella paleaurantiibacter</name>
    <dbReference type="NCBI Taxonomy" id="2614655"/>
    <lineage>
        <taxon>Bacteria</taxon>
        <taxon>Pseudomonadati</taxon>
        <taxon>Bacteroidota</taxon>
        <taxon>Cytophagia</taxon>
        <taxon>Cytophagales</taxon>
        <taxon>Cytophagaceae</taxon>
        <taxon>Rudanella</taxon>
    </lineage>
</organism>
<comment type="caution">
    <text evidence="1">The sequence shown here is derived from an EMBL/GenBank/DDBJ whole genome shotgun (WGS) entry which is preliminary data.</text>
</comment>
<dbReference type="NCBIfam" id="NF041770">
    <property type="entry name" value="CFI_box_CTERM"/>
    <property type="match status" value="1"/>
</dbReference>
<protein>
    <submittedName>
        <fullName evidence="1">Uncharacterized protein</fullName>
    </submittedName>
</protein>
<name>A0A7J5TYM8_9BACT</name>
<dbReference type="InterPro" id="IPR049886">
    <property type="entry name" value="CFI_box_CTERM_dom"/>
</dbReference>
<evidence type="ECO:0000313" key="1">
    <source>
        <dbReference type="EMBL" id="KAB7730232.1"/>
    </source>
</evidence>
<sequence length="251" mass="28991">MNIIQDLIQKQLYTTDFKYVVALVLSEDQKEKYTYSEIVDLFKLADLPNMAVVEQDKKTFYNTIGKTLSSVVYDGTINQTYQEFHRYNLLDQYSQVVIDMISEIKAFDESQFLGLWKVTKNTLTTSAVNDFLESLTGFSARVIEFQLIQVEKEIGAKKMGVVMEMLNSPSPKQKSSKSGCYIATFAYGDVNAIEVNKFREFRDTKLLRTDLGSLFVNFYYKFSPLFVKVISKIPHSQRVSRYILDSILRKL</sequence>
<dbReference type="Proteomes" id="UP000488299">
    <property type="component" value="Unassembled WGS sequence"/>
</dbReference>
<dbReference type="AlphaFoldDB" id="A0A7J5TYM8"/>
<proteinExistence type="predicted"/>
<gene>
    <name evidence="1" type="ORF">F5984_13750</name>
</gene>
<dbReference type="EMBL" id="WELI01000005">
    <property type="protein sequence ID" value="KAB7730232.1"/>
    <property type="molecule type" value="Genomic_DNA"/>
</dbReference>
<keyword evidence="2" id="KW-1185">Reference proteome</keyword>
<evidence type="ECO:0000313" key="2">
    <source>
        <dbReference type="Proteomes" id="UP000488299"/>
    </source>
</evidence>
<reference evidence="1 2" key="1">
    <citation type="submission" date="2019-10" db="EMBL/GenBank/DDBJ databases">
        <title>Rudanella paleaurantiibacter sp. nov., isolated from sludge.</title>
        <authorList>
            <person name="Xu S.Q."/>
        </authorList>
    </citation>
    <scope>NUCLEOTIDE SEQUENCE [LARGE SCALE GENOMIC DNA]</scope>
    <source>
        <strain evidence="1 2">HX-22-17</strain>
    </source>
</reference>
<accession>A0A7J5TYM8</accession>